<dbReference type="VEuPathDB" id="FungiDB:sscle_02g014970"/>
<gene>
    <name evidence="2" type="ORF">sscle_02g014970</name>
</gene>
<dbReference type="AlphaFoldDB" id="A0A1D9PVK6"/>
<organism evidence="2 3">
    <name type="scientific">Sclerotinia sclerotiorum (strain ATCC 18683 / 1980 / Ss-1)</name>
    <name type="common">White mold</name>
    <name type="synonym">Whetzelinia sclerotiorum</name>
    <dbReference type="NCBI Taxonomy" id="665079"/>
    <lineage>
        <taxon>Eukaryota</taxon>
        <taxon>Fungi</taxon>
        <taxon>Dikarya</taxon>
        <taxon>Ascomycota</taxon>
        <taxon>Pezizomycotina</taxon>
        <taxon>Leotiomycetes</taxon>
        <taxon>Helotiales</taxon>
        <taxon>Sclerotiniaceae</taxon>
        <taxon>Sclerotinia</taxon>
    </lineage>
</organism>
<dbReference type="Pfam" id="PF11274">
    <property type="entry name" value="DUF3074"/>
    <property type="match status" value="1"/>
</dbReference>
<dbReference type="PANTHER" id="PTHR40370:SF1">
    <property type="entry name" value="DUF3074 DOMAIN-CONTAINING PROTEIN"/>
    <property type="match status" value="1"/>
</dbReference>
<proteinExistence type="predicted"/>
<evidence type="ECO:0000313" key="3">
    <source>
        <dbReference type="Proteomes" id="UP000177798"/>
    </source>
</evidence>
<dbReference type="EMBL" id="CP017815">
    <property type="protein sequence ID" value="APA06727.1"/>
    <property type="molecule type" value="Genomic_DNA"/>
</dbReference>
<accession>A0A1D9PVK6</accession>
<dbReference type="InterPro" id="IPR024500">
    <property type="entry name" value="DUF3074"/>
</dbReference>
<evidence type="ECO:0000313" key="2">
    <source>
        <dbReference type="EMBL" id="APA06727.1"/>
    </source>
</evidence>
<feature type="domain" description="DUF3074" evidence="1">
    <location>
        <begin position="123"/>
        <end position="309"/>
    </location>
</feature>
<sequence>MSQSTGHPNSTIGPMVRLRGLPYSALPLGGIGIHPDGTEEKLNTNTQIHPTRGAEAFITDVLRESSLFIDGMGLDDSWDLDKRSTTLFGKKRILFLKRVIPARDINRRRVYSQLPLVDNKEVWYARRSFHDNQDTRGSATWDQVTVDIKENHALTEEAVSDDVTAKQCMRWNTNNLIVDSGGEQWNNITMAVVEMRHKMPVIINKRTFPVVLITASPGSSNGNEFLVISIPIIDFETTTWAQLSKEKKQVVAAYAAIEQFRILPQGEIEWTMATTSNPKGSVARILTCIEGTAMPRVIRKDIKMYMKWVQRRRTGDEQPEQAQQQRPSLFARGNTFLRNQFRMLSREAVIPPRN</sequence>
<dbReference type="PANTHER" id="PTHR40370">
    <property type="entry name" value="EXPRESSED PROTEIN"/>
    <property type="match status" value="1"/>
</dbReference>
<name>A0A1D9PVK6_SCLS1</name>
<dbReference type="Proteomes" id="UP000177798">
    <property type="component" value="Chromosome 2"/>
</dbReference>
<protein>
    <recommendedName>
        <fullName evidence="1">DUF3074 domain-containing protein</fullName>
    </recommendedName>
</protein>
<reference evidence="3" key="1">
    <citation type="journal article" date="2017" name="Genome Biol. Evol.">
        <title>The complete genome sequence of the phytopathogenic fungus Sclerotinia sclerotiorum reveals insights into the genome architecture of broad host range pathogens.</title>
        <authorList>
            <person name="Derbyshire M."/>
            <person name="Denton-Giles M."/>
            <person name="Hegedus D."/>
            <person name="Seifbarghy S."/>
            <person name="Rollins J."/>
            <person name="van Kan J."/>
            <person name="Seidl M.F."/>
            <person name="Faino L."/>
            <person name="Mbengue M."/>
            <person name="Navaud O."/>
            <person name="Raffaele S."/>
            <person name="Hammond-Kosack K."/>
            <person name="Heard S."/>
            <person name="Oliver R."/>
        </authorList>
    </citation>
    <scope>NUCLEOTIDE SEQUENCE [LARGE SCALE GENOMIC DNA]</scope>
    <source>
        <strain evidence="3">ATCC 18683 / 1980 / Ss-1</strain>
    </source>
</reference>
<dbReference type="OrthoDB" id="6423603at2759"/>
<evidence type="ECO:0000259" key="1">
    <source>
        <dbReference type="Pfam" id="PF11274"/>
    </source>
</evidence>